<dbReference type="AlphaFoldDB" id="A0A9X2KPS2"/>
<dbReference type="EMBL" id="JAMLDY010000004">
    <property type="protein sequence ID" value="MCP3734202.1"/>
    <property type="molecule type" value="Genomic_DNA"/>
</dbReference>
<proteinExistence type="predicted"/>
<dbReference type="PANTHER" id="PTHR43080">
    <property type="entry name" value="CBS DOMAIN-CONTAINING PROTEIN CBSX3, MITOCHONDRIAL"/>
    <property type="match status" value="1"/>
</dbReference>
<dbReference type="Pfam" id="PF00571">
    <property type="entry name" value="CBS"/>
    <property type="match status" value="2"/>
</dbReference>
<dbReference type="CDD" id="cd04623">
    <property type="entry name" value="CBS_pair_bac_euk"/>
    <property type="match status" value="1"/>
</dbReference>
<evidence type="ECO:0000259" key="3">
    <source>
        <dbReference type="PROSITE" id="PS51371"/>
    </source>
</evidence>
<evidence type="ECO:0000313" key="5">
    <source>
        <dbReference type="Proteomes" id="UP001139486"/>
    </source>
</evidence>
<dbReference type="InterPro" id="IPR044725">
    <property type="entry name" value="CBSX3_CBS_dom"/>
</dbReference>
<evidence type="ECO:0000256" key="2">
    <source>
        <dbReference type="PROSITE-ProRule" id="PRU00703"/>
    </source>
</evidence>
<keyword evidence="5" id="KW-1185">Reference proteome</keyword>
<protein>
    <submittedName>
        <fullName evidence="4">CBS domain-containing protein</fullName>
    </submittedName>
</protein>
<dbReference type="Gene3D" id="3.10.580.10">
    <property type="entry name" value="CBS-domain"/>
    <property type="match status" value="1"/>
</dbReference>
<dbReference type="Proteomes" id="UP001139486">
    <property type="component" value="Unassembled WGS sequence"/>
</dbReference>
<reference evidence="4" key="1">
    <citation type="submission" date="2022-05" db="EMBL/GenBank/DDBJ databases">
        <title>Sphingomonas sp. strain RP10 Genome sequencing and assembly.</title>
        <authorList>
            <person name="Kim I."/>
        </authorList>
    </citation>
    <scope>NUCLEOTIDE SEQUENCE</scope>
    <source>
        <strain evidence="4">RP10</strain>
    </source>
</reference>
<accession>A0A9X2KPS2</accession>
<dbReference type="InterPro" id="IPR046342">
    <property type="entry name" value="CBS_dom_sf"/>
</dbReference>
<dbReference type="SMART" id="SM00116">
    <property type="entry name" value="CBS"/>
    <property type="match status" value="2"/>
</dbReference>
<evidence type="ECO:0000256" key="1">
    <source>
        <dbReference type="ARBA" id="ARBA00023122"/>
    </source>
</evidence>
<dbReference type="InterPro" id="IPR000644">
    <property type="entry name" value="CBS_dom"/>
</dbReference>
<name>A0A9X2KPS2_9SPHN</name>
<dbReference type="PANTHER" id="PTHR43080:SF2">
    <property type="entry name" value="CBS DOMAIN-CONTAINING PROTEIN"/>
    <property type="match status" value="1"/>
</dbReference>
<dbReference type="SUPFAM" id="SSF54631">
    <property type="entry name" value="CBS-domain pair"/>
    <property type="match status" value="1"/>
</dbReference>
<organism evidence="4 5">
    <name type="scientific">Sphingomonas liriopis</name>
    <dbReference type="NCBI Taxonomy" id="2949094"/>
    <lineage>
        <taxon>Bacteria</taxon>
        <taxon>Pseudomonadati</taxon>
        <taxon>Pseudomonadota</taxon>
        <taxon>Alphaproteobacteria</taxon>
        <taxon>Sphingomonadales</taxon>
        <taxon>Sphingomonadaceae</taxon>
        <taxon>Sphingomonas</taxon>
    </lineage>
</organism>
<dbReference type="InterPro" id="IPR051257">
    <property type="entry name" value="Diverse_CBS-Domain"/>
</dbReference>
<feature type="domain" description="CBS" evidence="3">
    <location>
        <begin position="8"/>
        <end position="69"/>
    </location>
</feature>
<comment type="caution">
    <text evidence="4">The sequence shown here is derived from an EMBL/GenBank/DDBJ whole genome shotgun (WGS) entry which is preliminary data.</text>
</comment>
<dbReference type="PROSITE" id="PS51371">
    <property type="entry name" value="CBS"/>
    <property type="match status" value="2"/>
</dbReference>
<sequence>MTIAAILHGKGEGVVSLPSDATVGQAVALLAERRIGAVPVVDGGAVVGIFSERDVVHGLARHGAAALDVPLAEIMTRPVQSVAPTEPVIGALSLMTRRRIRHLPVVDGSGEDARMVGFVSIGDLVKYRIDRIEADAAAMRDYIQQA</sequence>
<gene>
    <name evidence="4" type="ORF">M9979_04830</name>
</gene>
<dbReference type="RefSeq" id="WP_254288197.1">
    <property type="nucleotide sequence ID" value="NZ_JAMLDY010000004.1"/>
</dbReference>
<evidence type="ECO:0000313" key="4">
    <source>
        <dbReference type="EMBL" id="MCP3734202.1"/>
    </source>
</evidence>
<keyword evidence="1 2" id="KW-0129">CBS domain</keyword>
<feature type="domain" description="CBS" evidence="3">
    <location>
        <begin position="75"/>
        <end position="134"/>
    </location>
</feature>